<proteinExistence type="predicted"/>
<keyword evidence="1" id="KW-0812">Transmembrane</keyword>
<keyword evidence="1" id="KW-0472">Membrane</keyword>
<evidence type="ECO:0000313" key="2">
    <source>
        <dbReference type="EMBL" id="RHW35720.1"/>
    </source>
</evidence>
<protein>
    <submittedName>
        <fullName evidence="2">Uncharacterized protein</fullName>
    </submittedName>
</protein>
<feature type="transmembrane region" description="Helical" evidence="1">
    <location>
        <begin position="45"/>
        <end position="67"/>
    </location>
</feature>
<evidence type="ECO:0000256" key="1">
    <source>
        <dbReference type="SAM" id="Phobius"/>
    </source>
</evidence>
<sequence>MNKLEFWLWALLTAALELLFAYSIFKLLLERGYLYTFRIPVHTGFMSFPLVLLFCSAVFLAITLGVFRKESNEAETLIQYFASFLKHPIPVGSLCLFTGTFLFL</sequence>
<dbReference type="RefSeq" id="WP_118923358.1">
    <property type="nucleotide sequence ID" value="NZ_QWEG01000013.1"/>
</dbReference>
<keyword evidence="3" id="KW-1185">Reference proteome</keyword>
<feature type="transmembrane region" description="Helical" evidence="1">
    <location>
        <begin position="87"/>
        <end position="103"/>
    </location>
</feature>
<gene>
    <name evidence="2" type="ORF">D1B31_18945</name>
</gene>
<reference evidence="2 3" key="1">
    <citation type="journal article" date="2017" name="Int. J. Syst. Evol. Microbiol.">
        <title>Bacillus notoginsengisoli sp. nov., a novel bacterium isolated from the rhizosphere of Panax notoginseng.</title>
        <authorList>
            <person name="Zhang M.Y."/>
            <person name="Cheng J."/>
            <person name="Cai Y."/>
            <person name="Zhang T.Y."/>
            <person name="Wu Y.Y."/>
            <person name="Manikprabhu D."/>
            <person name="Li W.J."/>
            <person name="Zhang Y.X."/>
        </authorList>
    </citation>
    <scope>NUCLEOTIDE SEQUENCE [LARGE SCALE GENOMIC DNA]</scope>
    <source>
        <strain evidence="2 3">JCM 30743</strain>
    </source>
</reference>
<keyword evidence="1" id="KW-1133">Transmembrane helix</keyword>
<organism evidence="2 3">
    <name type="scientific">Neobacillus notoginsengisoli</name>
    <dbReference type="NCBI Taxonomy" id="1578198"/>
    <lineage>
        <taxon>Bacteria</taxon>
        <taxon>Bacillati</taxon>
        <taxon>Bacillota</taxon>
        <taxon>Bacilli</taxon>
        <taxon>Bacillales</taxon>
        <taxon>Bacillaceae</taxon>
        <taxon>Neobacillus</taxon>
    </lineage>
</organism>
<evidence type="ECO:0000313" key="3">
    <source>
        <dbReference type="Proteomes" id="UP000284416"/>
    </source>
</evidence>
<dbReference type="AlphaFoldDB" id="A0A417YQ23"/>
<comment type="caution">
    <text evidence="2">The sequence shown here is derived from an EMBL/GenBank/DDBJ whole genome shotgun (WGS) entry which is preliminary data.</text>
</comment>
<dbReference type="EMBL" id="QWEG01000013">
    <property type="protein sequence ID" value="RHW35720.1"/>
    <property type="molecule type" value="Genomic_DNA"/>
</dbReference>
<dbReference type="Proteomes" id="UP000284416">
    <property type="component" value="Unassembled WGS sequence"/>
</dbReference>
<feature type="transmembrane region" description="Helical" evidence="1">
    <location>
        <begin position="6"/>
        <end position="25"/>
    </location>
</feature>
<accession>A0A417YQ23</accession>
<dbReference type="OrthoDB" id="2875148at2"/>
<name>A0A417YQ23_9BACI</name>